<protein>
    <submittedName>
        <fullName evidence="2">TIR domain-containing protein</fullName>
    </submittedName>
</protein>
<keyword evidence="3" id="KW-1185">Reference proteome</keyword>
<proteinExistence type="predicted"/>
<evidence type="ECO:0000259" key="1">
    <source>
        <dbReference type="Pfam" id="PF08937"/>
    </source>
</evidence>
<reference evidence="2 3" key="1">
    <citation type="submission" date="2023-10" db="EMBL/GenBank/DDBJ databases">
        <title>Two novel species belonging to the OM43/NOR5 clade.</title>
        <authorList>
            <person name="Park M."/>
        </authorList>
    </citation>
    <scope>NUCLEOTIDE SEQUENCE [LARGE SCALE GENOMIC DNA]</scope>
    <source>
        <strain evidence="2 3">IMCC45268</strain>
    </source>
</reference>
<dbReference type="InterPro" id="IPR036490">
    <property type="entry name" value="ThsB_TIR-like_sf"/>
</dbReference>
<sequence>MTGLFSTRGVSPQTRKPVFLSFDYQVDVMRVSQIRQIGALEDKPLLSPNEWEKVQRGGDTAVEQWIDTQMKYKSCVIVLIGRRTAERRWVEHEIVKAWNEKRGLFGIHINALNCPRTGVCSQGANPFANVRLNITNEPLDKFVPVYTPDPYAPLRDIQLNINSWIDRAVEEKASR</sequence>
<dbReference type="Gene3D" id="3.40.50.9200">
    <property type="entry name" value="Hypothetical protein MTH538"/>
    <property type="match status" value="1"/>
</dbReference>
<accession>A0ABZ0I9D8</accession>
<name>A0ABZ0I9D8_9GAMM</name>
<gene>
    <name evidence="2" type="ORF">R0137_11055</name>
</gene>
<dbReference type="EMBL" id="CP136865">
    <property type="protein sequence ID" value="WOJ95780.1"/>
    <property type="molecule type" value="Genomic_DNA"/>
</dbReference>
<organism evidence="2 3">
    <name type="scientific">Congregibacter brevis</name>
    <dbReference type="NCBI Taxonomy" id="3081201"/>
    <lineage>
        <taxon>Bacteria</taxon>
        <taxon>Pseudomonadati</taxon>
        <taxon>Pseudomonadota</taxon>
        <taxon>Gammaproteobacteria</taxon>
        <taxon>Cellvibrionales</taxon>
        <taxon>Halieaceae</taxon>
        <taxon>Congregibacter</taxon>
    </lineage>
</organism>
<dbReference type="InterPro" id="IPR015032">
    <property type="entry name" value="ThsB__TIR-like_domain"/>
</dbReference>
<evidence type="ECO:0000313" key="3">
    <source>
        <dbReference type="Proteomes" id="UP001626549"/>
    </source>
</evidence>
<dbReference type="Proteomes" id="UP001626549">
    <property type="component" value="Chromosome"/>
</dbReference>
<feature type="domain" description="Thoeris protein ThsB TIR-like" evidence="1">
    <location>
        <begin position="19"/>
        <end position="112"/>
    </location>
</feature>
<dbReference type="RefSeq" id="WP_407326479.1">
    <property type="nucleotide sequence ID" value="NZ_CP136865.1"/>
</dbReference>
<dbReference type="SUPFAM" id="SSF52206">
    <property type="entry name" value="Hypothetical protein MTH538"/>
    <property type="match status" value="1"/>
</dbReference>
<dbReference type="Pfam" id="PF08937">
    <property type="entry name" value="ThsB_TIR"/>
    <property type="match status" value="1"/>
</dbReference>
<evidence type="ECO:0000313" key="2">
    <source>
        <dbReference type="EMBL" id="WOJ95780.1"/>
    </source>
</evidence>